<dbReference type="EMBL" id="JYON01000014">
    <property type="protein sequence ID" value="KJH71130.1"/>
    <property type="molecule type" value="Genomic_DNA"/>
</dbReference>
<dbReference type="PANTHER" id="PTHR10772">
    <property type="entry name" value="10 KDA HEAT SHOCK PROTEIN"/>
    <property type="match status" value="1"/>
</dbReference>
<comment type="caution">
    <text evidence="5">The sequence shown here is derived from an EMBL/GenBank/DDBJ whole genome shotgun (WGS) entry which is preliminary data.</text>
</comment>
<dbReference type="Pfam" id="PF00166">
    <property type="entry name" value="Cpn10"/>
    <property type="match status" value="1"/>
</dbReference>
<name>A0A0D8ZQW3_9CYAN</name>
<dbReference type="FunFam" id="2.30.33.40:FF:000001">
    <property type="entry name" value="10 kDa chaperonin"/>
    <property type="match status" value="1"/>
</dbReference>
<accession>A0A0D8ZQW3</accession>
<comment type="function">
    <text evidence="3 4">Together with the chaperonin GroEL, plays an essential role in assisting protein folding. The GroEL-GroES system forms a nano-cage that allows encapsulation of the non-native substrate proteins and provides a physical environment optimized to promote and accelerate protein folding. GroES binds to the apical surface of the GroEL ring, thereby capping the opening of the GroEL channel.</text>
</comment>
<dbReference type="PRINTS" id="PR00297">
    <property type="entry name" value="CHAPERONIN10"/>
</dbReference>
<evidence type="ECO:0000256" key="2">
    <source>
        <dbReference type="ARBA" id="ARBA00023186"/>
    </source>
</evidence>
<dbReference type="GO" id="GO:0046872">
    <property type="term" value="F:metal ion binding"/>
    <property type="evidence" value="ECO:0007669"/>
    <property type="project" value="TreeGrafter"/>
</dbReference>
<evidence type="ECO:0000256" key="4">
    <source>
        <dbReference type="RuleBase" id="RU000535"/>
    </source>
</evidence>
<gene>
    <name evidence="3" type="primary">groES</name>
    <name evidence="3" type="synonym">groS</name>
    <name evidence="5" type="ORF">UH38_14035</name>
</gene>
<organism evidence="5 6">
    <name type="scientific">Aliterella atlantica CENA595</name>
    <dbReference type="NCBI Taxonomy" id="1618023"/>
    <lineage>
        <taxon>Bacteria</taxon>
        <taxon>Bacillati</taxon>
        <taxon>Cyanobacteriota</taxon>
        <taxon>Cyanophyceae</taxon>
        <taxon>Chroococcidiopsidales</taxon>
        <taxon>Aliterellaceae</taxon>
        <taxon>Aliterella</taxon>
    </lineage>
</organism>
<dbReference type="GO" id="GO:0044183">
    <property type="term" value="F:protein folding chaperone"/>
    <property type="evidence" value="ECO:0007669"/>
    <property type="project" value="InterPro"/>
</dbReference>
<dbReference type="GO" id="GO:0005524">
    <property type="term" value="F:ATP binding"/>
    <property type="evidence" value="ECO:0007669"/>
    <property type="project" value="InterPro"/>
</dbReference>
<dbReference type="GO" id="GO:0051087">
    <property type="term" value="F:protein-folding chaperone binding"/>
    <property type="evidence" value="ECO:0007669"/>
    <property type="project" value="TreeGrafter"/>
</dbReference>
<comment type="similarity">
    <text evidence="1 3 4">Belongs to the GroES chaperonin family.</text>
</comment>
<keyword evidence="6" id="KW-1185">Reference proteome</keyword>
<evidence type="ECO:0000256" key="3">
    <source>
        <dbReference type="HAMAP-Rule" id="MF_00580"/>
    </source>
</evidence>
<dbReference type="Proteomes" id="UP000032452">
    <property type="component" value="Unassembled WGS sequence"/>
</dbReference>
<keyword evidence="2 3" id="KW-0143">Chaperone</keyword>
<dbReference type="Gene3D" id="2.30.33.40">
    <property type="entry name" value="GroES chaperonin"/>
    <property type="match status" value="1"/>
</dbReference>
<dbReference type="RefSeq" id="WP_045055297.1">
    <property type="nucleotide sequence ID" value="NZ_CAWMDP010000057.1"/>
</dbReference>
<dbReference type="NCBIfam" id="NF001530">
    <property type="entry name" value="PRK00364.1-6"/>
    <property type="match status" value="1"/>
</dbReference>
<reference evidence="5 6" key="1">
    <citation type="submission" date="2015-02" db="EMBL/GenBank/DDBJ databases">
        <title>Draft genome of a novel marine cyanobacterium (Chroococcales) isolated from South Atlantic Ocean.</title>
        <authorList>
            <person name="Rigonato J."/>
            <person name="Alvarenga D.O."/>
            <person name="Branco L.H."/>
            <person name="Varani A.M."/>
            <person name="Brandini F.P."/>
            <person name="Fiore M.F."/>
        </authorList>
    </citation>
    <scope>NUCLEOTIDE SEQUENCE [LARGE SCALE GENOMIC DNA]</scope>
    <source>
        <strain evidence="5 6">CENA595</strain>
    </source>
</reference>
<dbReference type="SUPFAM" id="SSF50129">
    <property type="entry name" value="GroES-like"/>
    <property type="match status" value="1"/>
</dbReference>
<dbReference type="OrthoDB" id="9806791at2"/>
<dbReference type="PANTHER" id="PTHR10772:SF58">
    <property type="entry name" value="CO-CHAPERONIN GROES"/>
    <property type="match status" value="1"/>
</dbReference>
<dbReference type="InterPro" id="IPR011032">
    <property type="entry name" value="GroES-like_sf"/>
</dbReference>
<dbReference type="SMART" id="SM00883">
    <property type="entry name" value="Cpn10"/>
    <property type="match status" value="1"/>
</dbReference>
<dbReference type="PROSITE" id="PS00681">
    <property type="entry name" value="CHAPERONINS_CPN10"/>
    <property type="match status" value="1"/>
</dbReference>
<proteinExistence type="inferred from homology"/>
<sequence>MAAVTLSVSTVKPLGDRVFVKVSAAEEKTAGGLYLPDNAKEKPQVGEVVALGDGKRNDDGSRQQMEVKVGDKVLYSKYAGTDIKLGTEEYVLLSEKDILAVVA</sequence>
<dbReference type="AlphaFoldDB" id="A0A0D8ZQW3"/>
<dbReference type="InterPro" id="IPR018369">
    <property type="entry name" value="Chaprnonin_Cpn10_CS"/>
</dbReference>
<dbReference type="HAMAP" id="MF_00580">
    <property type="entry name" value="CH10"/>
    <property type="match status" value="1"/>
</dbReference>
<keyword evidence="3" id="KW-0963">Cytoplasm</keyword>
<comment type="subunit">
    <text evidence="3">Heptamer of 7 subunits arranged in a ring. Interacts with the chaperonin GroEL.</text>
</comment>
<dbReference type="STRING" id="1618023.UH38_14035"/>
<dbReference type="NCBIfam" id="NF001531">
    <property type="entry name" value="PRK00364.2-2"/>
    <property type="match status" value="1"/>
</dbReference>
<evidence type="ECO:0000256" key="1">
    <source>
        <dbReference type="ARBA" id="ARBA00006975"/>
    </source>
</evidence>
<dbReference type="NCBIfam" id="NF001533">
    <property type="entry name" value="PRK00364.2-4"/>
    <property type="match status" value="1"/>
</dbReference>
<evidence type="ECO:0000313" key="6">
    <source>
        <dbReference type="Proteomes" id="UP000032452"/>
    </source>
</evidence>
<dbReference type="CDD" id="cd00320">
    <property type="entry name" value="cpn10"/>
    <property type="match status" value="1"/>
</dbReference>
<dbReference type="PATRIC" id="fig|1618023.3.peg.4849"/>
<dbReference type="InterPro" id="IPR020818">
    <property type="entry name" value="Chaperonin_GroES"/>
</dbReference>
<comment type="subcellular location">
    <subcellularLocation>
        <location evidence="3">Cytoplasm</location>
    </subcellularLocation>
</comment>
<dbReference type="GO" id="GO:0051082">
    <property type="term" value="F:unfolded protein binding"/>
    <property type="evidence" value="ECO:0007669"/>
    <property type="project" value="TreeGrafter"/>
</dbReference>
<evidence type="ECO:0000313" key="5">
    <source>
        <dbReference type="EMBL" id="KJH71130.1"/>
    </source>
</evidence>
<dbReference type="GO" id="GO:0005737">
    <property type="term" value="C:cytoplasm"/>
    <property type="evidence" value="ECO:0007669"/>
    <property type="project" value="UniProtKB-SubCell"/>
</dbReference>
<dbReference type="InterPro" id="IPR037124">
    <property type="entry name" value="Chaperonin_GroES_sf"/>
</dbReference>
<protein>
    <recommendedName>
        <fullName evidence="3">Co-chaperonin GroES</fullName>
    </recommendedName>
    <alternativeName>
        <fullName evidence="3">10 kDa chaperonin</fullName>
    </alternativeName>
    <alternativeName>
        <fullName evidence="3">Chaperonin-10</fullName>
        <shortName evidence="3">Cpn10</shortName>
    </alternativeName>
</protein>
<dbReference type="NCBIfam" id="NF001534">
    <property type="entry name" value="PRK00364.2-5"/>
    <property type="match status" value="1"/>
</dbReference>